<feature type="binding site" evidence="8">
    <location>
        <position position="76"/>
    </location>
    <ligand>
        <name>[4Fe-4S] cluster</name>
        <dbReference type="ChEBI" id="CHEBI:49883"/>
        <label>2</label>
    </ligand>
</feature>
<comment type="cofactor">
    <cofactor evidence="8">
        <name>[4Fe-4S] cluster</name>
        <dbReference type="ChEBI" id="CHEBI:49883"/>
    </cofactor>
</comment>
<dbReference type="PROSITE" id="PS51379">
    <property type="entry name" value="4FE4S_FER_2"/>
    <property type="match status" value="3"/>
</dbReference>
<evidence type="ECO:0000256" key="4">
    <source>
        <dbReference type="ARBA" id="ARBA00022737"/>
    </source>
</evidence>
<keyword evidence="11" id="KW-1185">Reference proteome</keyword>
<dbReference type="GO" id="GO:0051539">
    <property type="term" value="F:4 iron, 4 sulfur cluster binding"/>
    <property type="evidence" value="ECO:0007669"/>
    <property type="project" value="UniProtKB-UniRule"/>
</dbReference>
<dbReference type="Gene3D" id="3.30.70.20">
    <property type="match status" value="2"/>
</dbReference>
<dbReference type="NCBIfam" id="TIGR00402">
    <property type="entry name" value="napF"/>
    <property type="match status" value="1"/>
</dbReference>
<evidence type="ECO:0000313" key="10">
    <source>
        <dbReference type="EMBL" id="CZF79113.1"/>
    </source>
</evidence>
<comment type="subunit">
    <text evidence="8">Interacts with the cytoplasmic NapA precursor.</text>
</comment>
<feature type="binding site" evidence="8">
    <location>
        <position position="148"/>
    </location>
    <ligand>
        <name>[4Fe-4S] cluster</name>
        <dbReference type="ChEBI" id="CHEBI:49883"/>
        <label>3</label>
    </ligand>
</feature>
<keyword evidence="6 8" id="KW-0408">Iron</keyword>
<evidence type="ECO:0000256" key="1">
    <source>
        <dbReference type="ARBA" id="ARBA00022448"/>
    </source>
</evidence>
<keyword evidence="10" id="KW-0560">Oxidoreductase</keyword>
<evidence type="ECO:0000256" key="5">
    <source>
        <dbReference type="ARBA" id="ARBA00022982"/>
    </source>
</evidence>
<protein>
    <recommendedName>
        <fullName evidence="8">Ferredoxin-type protein NapF</fullName>
    </recommendedName>
</protein>
<gene>
    <name evidence="10" type="primary">ndhI</name>
    <name evidence="8" type="synonym">napF</name>
    <name evidence="10" type="ORF">GCE9029_01264</name>
</gene>
<comment type="similarity">
    <text evidence="8">Belongs to the NapF family.</text>
</comment>
<keyword evidence="7 8" id="KW-0411">Iron-sulfur</keyword>
<evidence type="ECO:0000256" key="2">
    <source>
        <dbReference type="ARBA" id="ARBA00022485"/>
    </source>
</evidence>
<dbReference type="EMBL" id="FIZX01000001">
    <property type="protein sequence ID" value="CZF79113.1"/>
    <property type="molecule type" value="Genomic_DNA"/>
</dbReference>
<evidence type="ECO:0000256" key="6">
    <source>
        <dbReference type="ARBA" id="ARBA00023004"/>
    </source>
</evidence>
<dbReference type="Pfam" id="PF12838">
    <property type="entry name" value="Fer4_7"/>
    <property type="match status" value="1"/>
</dbReference>
<organism evidence="10 11">
    <name type="scientific">Grimontia celer</name>
    <dbReference type="NCBI Taxonomy" id="1796497"/>
    <lineage>
        <taxon>Bacteria</taxon>
        <taxon>Pseudomonadati</taxon>
        <taxon>Pseudomonadota</taxon>
        <taxon>Gammaproteobacteria</taxon>
        <taxon>Vibrionales</taxon>
        <taxon>Vibrionaceae</taxon>
        <taxon>Grimontia</taxon>
    </lineage>
</organism>
<dbReference type="Proteomes" id="UP000071641">
    <property type="component" value="Unassembled WGS sequence"/>
</dbReference>
<keyword evidence="1" id="KW-0813">Transport</keyword>
<comment type="subcellular location">
    <subcellularLocation>
        <location evidence="8">Cytoplasm</location>
    </subcellularLocation>
</comment>
<dbReference type="GO" id="GO:0046872">
    <property type="term" value="F:metal ion binding"/>
    <property type="evidence" value="ECO:0007669"/>
    <property type="project" value="UniProtKB-KW"/>
</dbReference>
<dbReference type="InterPro" id="IPR017900">
    <property type="entry name" value="4Fe4S_Fe_S_CS"/>
</dbReference>
<feature type="binding site" evidence="8">
    <location>
        <position position="34"/>
    </location>
    <ligand>
        <name>[4Fe-4S] cluster</name>
        <dbReference type="ChEBI" id="CHEBI:49883"/>
        <label>1</label>
    </ligand>
</feature>
<keyword evidence="8" id="KW-0963">Cytoplasm</keyword>
<dbReference type="InterPro" id="IPR017896">
    <property type="entry name" value="4Fe4S_Fe-S-bd"/>
</dbReference>
<feature type="binding site" evidence="8">
    <location>
        <position position="72"/>
    </location>
    <ligand>
        <name>[4Fe-4S] cluster</name>
        <dbReference type="ChEBI" id="CHEBI:49883"/>
        <label>2</label>
    </ligand>
</feature>
<dbReference type="PROSITE" id="PS00198">
    <property type="entry name" value="4FE4S_FER_1"/>
    <property type="match status" value="2"/>
</dbReference>
<keyword evidence="4 8" id="KW-0677">Repeat</keyword>
<dbReference type="GO" id="GO:0005737">
    <property type="term" value="C:cytoplasm"/>
    <property type="evidence" value="ECO:0007669"/>
    <property type="project" value="UniProtKB-SubCell"/>
</dbReference>
<feature type="binding site" evidence="8">
    <location>
        <position position="37"/>
    </location>
    <ligand>
        <name>[4Fe-4S] cluster</name>
        <dbReference type="ChEBI" id="CHEBI:49883"/>
        <label>1</label>
    </ligand>
</feature>
<evidence type="ECO:0000256" key="8">
    <source>
        <dbReference type="HAMAP-Rule" id="MF_02201"/>
    </source>
</evidence>
<feature type="binding site" evidence="8">
    <location>
        <position position="44"/>
    </location>
    <ligand>
        <name>[4Fe-4S] cluster</name>
        <dbReference type="ChEBI" id="CHEBI:49883"/>
        <label>1</label>
    </ligand>
</feature>
<feature type="binding site" evidence="8">
    <location>
        <position position="138"/>
    </location>
    <ligand>
        <name>[4Fe-4S] cluster</name>
        <dbReference type="ChEBI" id="CHEBI:49883"/>
        <label>3</label>
    </ligand>
</feature>
<dbReference type="GO" id="GO:0016491">
    <property type="term" value="F:oxidoreductase activity"/>
    <property type="evidence" value="ECO:0007669"/>
    <property type="project" value="UniProtKB-KW"/>
</dbReference>
<dbReference type="STRING" id="1796497.GCE9029_01264"/>
<dbReference type="RefSeq" id="WP_062661793.1">
    <property type="nucleotide sequence ID" value="NZ_FIZX01000001.1"/>
</dbReference>
<feature type="domain" description="4Fe-4S ferredoxin-type" evidence="9">
    <location>
        <begin position="129"/>
        <end position="158"/>
    </location>
</feature>
<sequence length="161" mass="17856">MVDTRRRFFLRSAAKAKVQPLPWIADRDNFTDQCTRCGECHLVCEEQVIVNGDGGFPSIDFSKGECTFCYACAEQCPEKLFAPETEKPWEQVITIKDSCLTFKGVECRSCSDVCDTRAIRFRLTQGQVAQPHLNLQDCTGCGACIAPCPANAIAMEMTGNE</sequence>
<dbReference type="CDD" id="cd10564">
    <property type="entry name" value="NapF_like"/>
    <property type="match status" value="1"/>
</dbReference>
<comment type="function">
    <text evidence="8">Could be involved in the maturation of NapA, the catalytic subunit of the periplasmic nitrate reductase, before its export into the periplasm.</text>
</comment>
<reference evidence="11" key="1">
    <citation type="submission" date="2016-02" db="EMBL/GenBank/DDBJ databases">
        <authorList>
            <person name="Rodrigo-Torres Lidia"/>
            <person name="Arahal R.David."/>
        </authorList>
    </citation>
    <scope>NUCLEOTIDE SEQUENCE [LARGE SCALE GENOMIC DNA]</scope>
    <source>
        <strain evidence="11">CECT 9029</strain>
    </source>
</reference>
<evidence type="ECO:0000259" key="9">
    <source>
        <dbReference type="PROSITE" id="PS51379"/>
    </source>
</evidence>
<dbReference type="PANTHER" id="PTHR43687:SF6">
    <property type="entry name" value="L-ASPARTATE SEMIALDEHYDE SULFURTRANSFERASE IRON-SULFUR SUBUNIT"/>
    <property type="match status" value="1"/>
</dbReference>
<feature type="domain" description="4Fe-4S ferredoxin-type" evidence="9">
    <location>
        <begin position="55"/>
        <end position="86"/>
    </location>
</feature>
<dbReference type="PANTHER" id="PTHR43687">
    <property type="entry name" value="ADENYLYLSULFATE REDUCTASE, BETA SUBUNIT"/>
    <property type="match status" value="1"/>
</dbReference>
<keyword evidence="3 8" id="KW-0479">Metal-binding</keyword>
<dbReference type="AlphaFoldDB" id="A0A128EX29"/>
<feature type="binding site" evidence="8">
    <location>
        <position position="66"/>
    </location>
    <ligand>
        <name>[4Fe-4S] cluster</name>
        <dbReference type="ChEBI" id="CHEBI:49883"/>
        <label>2</label>
    </ligand>
</feature>
<accession>A0A128EX29</accession>
<evidence type="ECO:0000256" key="3">
    <source>
        <dbReference type="ARBA" id="ARBA00022723"/>
    </source>
</evidence>
<dbReference type="HAMAP" id="MF_02201">
    <property type="entry name" value="NapF"/>
    <property type="match status" value="1"/>
</dbReference>
<dbReference type="InterPro" id="IPR004496">
    <property type="entry name" value="NapF"/>
</dbReference>
<keyword evidence="2 8" id="KW-0004">4Fe-4S</keyword>
<dbReference type="SUPFAM" id="SSF54862">
    <property type="entry name" value="4Fe-4S ferredoxins"/>
    <property type="match status" value="1"/>
</dbReference>
<evidence type="ECO:0000313" key="11">
    <source>
        <dbReference type="Proteomes" id="UP000071641"/>
    </source>
</evidence>
<dbReference type="InterPro" id="IPR050572">
    <property type="entry name" value="Fe-S_Ferredoxin"/>
</dbReference>
<evidence type="ECO:0000256" key="7">
    <source>
        <dbReference type="ARBA" id="ARBA00023014"/>
    </source>
</evidence>
<dbReference type="OrthoDB" id="9808559at2"/>
<feature type="binding site" evidence="8">
    <location>
        <position position="40"/>
    </location>
    <ligand>
        <name>[4Fe-4S] cluster</name>
        <dbReference type="ChEBI" id="CHEBI:49883"/>
        <label>1</label>
    </ligand>
</feature>
<proteinExistence type="inferred from homology"/>
<feature type="domain" description="4Fe-4S ferredoxin-type" evidence="9">
    <location>
        <begin position="23"/>
        <end position="54"/>
    </location>
</feature>
<name>A0A128EX29_9GAMM</name>
<feature type="binding site" evidence="8">
    <location>
        <position position="141"/>
    </location>
    <ligand>
        <name>[4Fe-4S] cluster</name>
        <dbReference type="ChEBI" id="CHEBI:49883"/>
        <label>3</label>
    </ligand>
</feature>
<keyword evidence="5" id="KW-0249">Electron transport</keyword>
<feature type="binding site" evidence="8">
    <location>
        <position position="69"/>
    </location>
    <ligand>
        <name>[4Fe-4S] cluster</name>
        <dbReference type="ChEBI" id="CHEBI:49883"/>
        <label>2</label>
    </ligand>
</feature>
<feature type="binding site" evidence="8">
    <location>
        <position position="144"/>
    </location>
    <ligand>
        <name>[4Fe-4S] cluster</name>
        <dbReference type="ChEBI" id="CHEBI:49883"/>
        <label>3</label>
    </ligand>
</feature>
<dbReference type="Pfam" id="PF13187">
    <property type="entry name" value="Fer4_9"/>
    <property type="match status" value="1"/>
</dbReference>